<gene>
    <name evidence="8" type="ORF">A2134_01125</name>
</gene>
<dbReference type="PROSITE" id="PS00374">
    <property type="entry name" value="MGMT"/>
    <property type="match status" value="1"/>
</dbReference>
<dbReference type="InterPro" id="IPR036388">
    <property type="entry name" value="WH-like_DNA-bd_sf"/>
</dbReference>
<dbReference type="InterPro" id="IPR001497">
    <property type="entry name" value="MethylDNA_cys_MeTrfase_AS"/>
</dbReference>
<dbReference type="SUPFAM" id="SSF46767">
    <property type="entry name" value="Methylated DNA-protein cysteine methyltransferase, C-terminal domain"/>
    <property type="match status" value="1"/>
</dbReference>
<evidence type="ECO:0000259" key="7">
    <source>
        <dbReference type="Pfam" id="PF01035"/>
    </source>
</evidence>
<dbReference type="InterPro" id="IPR052520">
    <property type="entry name" value="ATL_DNA_repair"/>
</dbReference>
<dbReference type="InterPro" id="IPR014048">
    <property type="entry name" value="MethylDNA_cys_MeTrfase_DNA-bd"/>
</dbReference>
<evidence type="ECO:0000256" key="3">
    <source>
        <dbReference type="ARBA" id="ARBA00022679"/>
    </source>
</evidence>
<protein>
    <recommendedName>
        <fullName evidence="7">Methylated-DNA-[protein]-cysteine S-methyltransferase DNA binding domain-containing protein</fullName>
    </recommendedName>
</protein>
<evidence type="ECO:0000313" key="8">
    <source>
        <dbReference type="EMBL" id="OGY24980.1"/>
    </source>
</evidence>
<keyword evidence="2" id="KW-0489">Methyltransferase</keyword>
<dbReference type="PANTHER" id="PTHR42942:SF1">
    <property type="entry name" value="ALKYLTRANSFERASE-LIKE PROTEIN 1"/>
    <property type="match status" value="1"/>
</dbReference>
<organism evidence="8 9">
    <name type="scientific">Candidatus Woykebacteria bacterium RBG_16_39_9b</name>
    <dbReference type="NCBI Taxonomy" id="1802595"/>
    <lineage>
        <taxon>Bacteria</taxon>
        <taxon>Candidatus Woykeibacteriota</taxon>
    </lineage>
</organism>
<evidence type="ECO:0000256" key="6">
    <source>
        <dbReference type="ARBA" id="ARBA00049348"/>
    </source>
</evidence>
<comment type="caution">
    <text evidence="8">The sequence shown here is derived from an EMBL/GenBank/DDBJ whole genome shotgun (WGS) entry which is preliminary data.</text>
</comment>
<dbReference type="InterPro" id="IPR036217">
    <property type="entry name" value="MethylDNA_cys_MeTrfase_DNAb"/>
</dbReference>
<dbReference type="PANTHER" id="PTHR42942">
    <property type="entry name" value="6-O-METHYLGUANINE DNA METHYLTRANSFERASE"/>
    <property type="match status" value="1"/>
</dbReference>
<evidence type="ECO:0000256" key="2">
    <source>
        <dbReference type="ARBA" id="ARBA00022603"/>
    </source>
</evidence>
<name>A0A1G1WBT3_9BACT</name>
<evidence type="ECO:0000313" key="9">
    <source>
        <dbReference type="Proteomes" id="UP000178162"/>
    </source>
</evidence>
<dbReference type="Pfam" id="PF01035">
    <property type="entry name" value="DNA_binding_1"/>
    <property type="match status" value="1"/>
</dbReference>
<dbReference type="STRING" id="1802595.A2134_01125"/>
<evidence type="ECO:0000256" key="5">
    <source>
        <dbReference type="ARBA" id="ARBA00023204"/>
    </source>
</evidence>
<evidence type="ECO:0000256" key="4">
    <source>
        <dbReference type="ARBA" id="ARBA00022763"/>
    </source>
</evidence>
<dbReference type="NCBIfam" id="TIGR00589">
    <property type="entry name" value="ogt"/>
    <property type="match status" value="1"/>
</dbReference>
<sequence>MSYKETVYKIMFLIPKGRVLTYGGLAKLSGVKNPRIVGNLLHNNTDPKRIPCHRVVNSKGEVATRYAFGGAAAQITKLQKEGVVVGAKTVDLGKYLWRPN</sequence>
<dbReference type="Proteomes" id="UP000178162">
    <property type="component" value="Unassembled WGS sequence"/>
</dbReference>
<comment type="catalytic activity">
    <reaction evidence="1">
        <text>a 4-O-methyl-thymidine in DNA + L-cysteinyl-[protein] = a thymidine in DNA + S-methyl-L-cysteinyl-[protein]</text>
        <dbReference type="Rhea" id="RHEA:53428"/>
        <dbReference type="Rhea" id="RHEA-COMP:10131"/>
        <dbReference type="Rhea" id="RHEA-COMP:10132"/>
        <dbReference type="Rhea" id="RHEA-COMP:13555"/>
        <dbReference type="Rhea" id="RHEA-COMP:13556"/>
        <dbReference type="ChEBI" id="CHEBI:29950"/>
        <dbReference type="ChEBI" id="CHEBI:82612"/>
        <dbReference type="ChEBI" id="CHEBI:137386"/>
        <dbReference type="ChEBI" id="CHEBI:137387"/>
        <dbReference type="EC" id="2.1.1.63"/>
    </reaction>
</comment>
<dbReference type="GO" id="GO:0006281">
    <property type="term" value="P:DNA repair"/>
    <property type="evidence" value="ECO:0007669"/>
    <property type="project" value="UniProtKB-KW"/>
</dbReference>
<keyword evidence="3" id="KW-0808">Transferase</keyword>
<dbReference type="CDD" id="cd06445">
    <property type="entry name" value="ATase"/>
    <property type="match status" value="1"/>
</dbReference>
<keyword evidence="5" id="KW-0234">DNA repair</keyword>
<comment type="catalytic activity">
    <reaction evidence="6">
        <text>a 6-O-methyl-2'-deoxyguanosine in DNA + L-cysteinyl-[protein] = S-methyl-L-cysteinyl-[protein] + a 2'-deoxyguanosine in DNA</text>
        <dbReference type="Rhea" id="RHEA:24000"/>
        <dbReference type="Rhea" id="RHEA-COMP:10131"/>
        <dbReference type="Rhea" id="RHEA-COMP:10132"/>
        <dbReference type="Rhea" id="RHEA-COMP:11367"/>
        <dbReference type="Rhea" id="RHEA-COMP:11368"/>
        <dbReference type="ChEBI" id="CHEBI:29950"/>
        <dbReference type="ChEBI" id="CHEBI:82612"/>
        <dbReference type="ChEBI" id="CHEBI:85445"/>
        <dbReference type="ChEBI" id="CHEBI:85448"/>
        <dbReference type="EC" id="2.1.1.63"/>
    </reaction>
</comment>
<dbReference type="Gene3D" id="1.10.10.10">
    <property type="entry name" value="Winged helix-like DNA-binding domain superfamily/Winged helix DNA-binding domain"/>
    <property type="match status" value="1"/>
</dbReference>
<dbReference type="EMBL" id="MHCR01000026">
    <property type="protein sequence ID" value="OGY24980.1"/>
    <property type="molecule type" value="Genomic_DNA"/>
</dbReference>
<accession>A0A1G1WBT3</accession>
<evidence type="ECO:0000256" key="1">
    <source>
        <dbReference type="ARBA" id="ARBA00001286"/>
    </source>
</evidence>
<dbReference type="GO" id="GO:0032259">
    <property type="term" value="P:methylation"/>
    <property type="evidence" value="ECO:0007669"/>
    <property type="project" value="UniProtKB-KW"/>
</dbReference>
<proteinExistence type="predicted"/>
<dbReference type="AlphaFoldDB" id="A0A1G1WBT3"/>
<feature type="domain" description="Methylated-DNA-[protein]-cysteine S-methyltransferase DNA binding" evidence="7">
    <location>
        <begin position="3"/>
        <end position="83"/>
    </location>
</feature>
<keyword evidence="4" id="KW-0227">DNA damage</keyword>
<dbReference type="GO" id="GO:0003908">
    <property type="term" value="F:methylated-DNA-[protein]-cysteine S-methyltransferase activity"/>
    <property type="evidence" value="ECO:0007669"/>
    <property type="project" value="UniProtKB-EC"/>
</dbReference>
<reference evidence="8 9" key="1">
    <citation type="journal article" date="2016" name="Nat. Commun.">
        <title>Thousands of microbial genomes shed light on interconnected biogeochemical processes in an aquifer system.</title>
        <authorList>
            <person name="Anantharaman K."/>
            <person name="Brown C.T."/>
            <person name="Hug L.A."/>
            <person name="Sharon I."/>
            <person name="Castelle C.J."/>
            <person name="Probst A.J."/>
            <person name="Thomas B.C."/>
            <person name="Singh A."/>
            <person name="Wilkins M.J."/>
            <person name="Karaoz U."/>
            <person name="Brodie E.L."/>
            <person name="Williams K.H."/>
            <person name="Hubbard S.S."/>
            <person name="Banfield J.F."/>
        </authorList>
    </citation>
    <scope>NUCLEOTIDE SEQUENCE [LARGE SCALE GENOMIC DNA]</scope>
</reference>